<evidence type="ECO:0000256" key="1">
    <source>
        <dbReference type="SAM" id="MobiDB-lite"/>
    </source>
</evidence>
<organism evidence="2 3">
    <name type="scientific">Bodo saltans</name>
    <name type="common">Flagellated protozoan</name>
    <dbReference type="NCBI Taxonomy" id="75058"/>
    <lineage>
        <taxon>Eukaryota</taxon>
        <taxon>Discoba</taxon>
        <taxon>Euglenozoa</taxon>
        <taxon>Kinetoplastea</taxon>
        <taxon>Metakinetoplastina</taxon>
        <taxon>Eubodonida</taxon>
        <taxon>Bodonidae</taxon>
        <taxon>Bodo</taxon>
    </lineage>
</organism>
<feature type="compositionally biased region" description="Low complexity" evidence="1">
    <location>
        <begin position="624"/>
        <end position="644"/>
    </location>
</feature>
<feature type="region of interest" description="Disordered" evidence="1">
    <location>
        <begin position="895"/>
        <end position="956"/>
    </location>
</feature>
<dbReference type="AlphaFoldDB" id="A0A0S4IQ99"/>
<dbReference type="VEuPathDB" id="TriTrypDB:BSAL_59930"/>
<proteinExistence type="predicted"/>
<protein>
    <submittedName>
        <fullName evidence="2">Uncharacterized protein</fullName>
    </submittedName>
</protein>
<feature type="compositionally biased region" description="Low complexity" evidence="1">
    <location>
        <begin position="896"/>
        <end position="928"/>
    </location>
</feature>
<feature type="region of interest" description="Disordered" evidence="1">
    <location>
        <begin position="844"/>
        <end position="876"/>
    </location>
</feature>
<feature type="compositionally biased region" description="Low complexity" evidence="1">
    <location>
        <begin position="412"/>
        <end position="435"/>
    </location>
</feature>
<feature type="compositionally biased region" description="Pro residues" evidence="1">
    <location>
        <begin position="397"/>
        <end position="411"/>
    </location>
</feature>
<accession>A0A0S4IQ99</accession>
<keyword evidence="3" id="KW-1185">Reference proteome</keyword>
<sequence>FPCGLATQAVAQSSSFFPPTHKFAASHPEMSNSALSSSKQLTPPPLVATYAVTKMGHTGASKKRLLYVRSDIITFLDVSMLAPSAPSAAMHAMGLIKRIIPIPCIHAMISFEDGKQLQLLVRNEHDVFLWKEDSGPIDDIVNVLLKLTRQSGNPVQYTQESGQVDPDEMRLEKFPGYTTIARRCELRRSKSKLALPSGPITLQSWDAIASPLPFALDPKKMTASLQKTFDGMHIVMMGSVLVHTSLAAGSSGSSSSPTTKVLAFTPTRLISCDEDTGREYLSCCLFAMSRVVLHTREQVVALHLSDEAISTFFFSFPQVAKTNGAHVSDDIGVVSNVIRFLLAREGIDLSVERTAAVLANSSSDAASLGGGSQQSPQSGGDGGQTSSALPAPTTTTTPPPLAPRSVTPPPLTSAATAPPSTQSPSTSGPTSPAMSKQFSAVAQVASPSKGEVKDDVASKVPDYRAPIGEVPQRFRSPQVFLARQVLRLTSKGAWEPRVLLIVAGARVIICDERTNVKRSIPLDHVTDVASIVHWEGNALALRVRGEHDLVVRLHPDTPPTLTIEQIVLVLQAVYPSLQQPRTDTIETKERLKDLVLRERPMKKGSSFVPPAREASIAQQTALLSRTSSVAPPPSAAASTRGPSPNVSAFQDDSRRGSVATAQESDASTAAFVSSPSSNTLAPSAQPSSVFDPSERRLSYPAQPSLSAAEKLAQVTSLQDDEYNARLLLEALEEDGALAVLHWAGDSERRATEREALRNANARSKSEVERQALAARAATNEAYRQAVGSIIDSERQRRRSVEDNAADAFELMIRDERTARLWVRTNESSLQAMANRNNVSRSFVSEAGREASAPPADQQGGRSASIPFPNAPPTTTTAAGYELELSPISITDDALPSVSQRQSVSPSPASRSIDFPPPSSSSLSIAPMSRYSDVDRGGNRTQQQQQQAHHDASIAGTSTTVMFKKEVQLFSATSPRAVHTTPRSTLPAATSSATRFGSASLNNNVSQRSLDLSAIHNTPSQYAGLRTTTSALLNNTPRTVHNHSNRLIVFPTPSSSASDASGLTRGADGSKNCFFRVKIGVSDAIAVVGNEKFAASIHERYHGPDAANNTKPTSSAYKDHLAINASNVVDQRIICVSNDEPRISCGDLTSYLDILRSGSMRSWIRRDVVMVRSTSFLWVELGVIPFVVAVEKGERPAHIADRLLEGGTPGNATMPSLMSM</sequence>
<evidence type="ECO:0000313" key="3">
    <source>
        <dbReference type="Proteomes" id="UP000051952"/>
    </source>
</evidence>
<evidence type="ECO:0000313" key="2">
    <source>
        <dbReference type="EMBL" id="CUF18802.1"/>
    </source>
</evidence>
<dbReference type="EMBL" id="CYKH01000261">
    <property type="protein sequence ID" value="CUF18802.1"/>
    <property type="molecule type" value="Genomic_DNA"/>
</dbReference>
<dbReference type="Proteomes" id="UP000051952">
    <property type="component" value="Unassembled WGS sequence"/>
</dbReference>
<reference evidence="3" key="1">
    <citation type="submission" date="2015-09" db="EMBL/GenBank/DDBJ databases">
        <authorList>
            <consortium name="Pathogen Informatics"/>
        </authorList>
    </citation>
    <scope>NUCLEOTIDE SEQUENCE [LARGE SCALE GENOMIC DNA]</scope>
    <source>
        <strain evidence="3">Lake Konstanz</strain>
    </source>
</reference>
<gene>
    <name evidence="2" type="ORF">BSAL_59930</name>
</gene>
<feature type="region of interest" description="Disordered" evidence="1">
    <location>
        <begin position="621"/>
        <end position="697"/>
    </location>
</feature>
<name>A0A0S4IQ99_BODSA</name>
<feature type="compositionally biased region" description="Polar residues" evidence="1">
    <location>
        <begin position="659"/>
        <end position="690"/>
    </location>
</feature>
<feature type="non-terminal residue" evidence="2">
    <location>
        <position position="1"/>
    </location>
</feature>
<feature type="region of interest" description="Disordered" evidence="1">
    <location>
        <begin position="362"/>
        <end position="456"/>
    </location>
</feature>
<feature type="compositionally biased region" description="Low complexity" evidence="1">
    <location>
        <begin position="362"/>
        <end position="396"/>
    </location>
</feature>